<dbReference type="AlphaFoldDB" id="A0A4R2C6Q9"/>
<accession>A0A4R2C6Q9</accession>
<sequence length="252" mass="27414">MTLFRLVLFALFAFGVPIAGSAADLRVYGPGGPAPAMKEAAAAFAKLKNKDVVVTAGPTSQWRQSALNDADLIYSGSETMMHDFVSMFDGRLKSEDVYPLYLRPSAILVRPGNPEKIGGIADLLKPGHRILVVNGAGQNGLWEDIAGRLGSIADVRALRSNIAAVAENSAQAKKAWTSDQTLDAWIIWNIWQREAPELADLVEVEPGYRIYRDTGIAATELGKRNPLSAEFVEFLQAKEGAAIFAKWGWITR</sequence>
<keyword evidence="1" id="KW-0732">Signal</keyword>
<comment type="caution">
    <text evidence="2">The sequence shown here is derived from an EMBL/GenBank/DDBJ whole genome shotgun (WGS) entry which is preliminary data.</text>
</comment>
<dbReference type="RefSeq" id="WP_133036392.1">
    <property type="nucleotide sequence ID" value="NZ_BAABEI010000012.1"/>
</dbReference>
<evidence type="ECO:0000313" key="3">
    <source>
        <dbReference type="Proteomes" id="UP000295351"/>
    </source>
</evidence>
<feature type="chain" id="PRO_5020777586" evidence="1">
    <location>
        <begin position="23"/>
        <end position="252"/>
    </location>
</feature>
<protein>
    <submittedName>
        <fullName evidence="2">Accessory colonization factor AcfC</fullName>
    </submittedName>
</protein>
<keyword evidence="3" id="KW-1185">Reference proteome</keyword>
<name>A0A4R2C6Q9_SHIGR</name>
<dbReference type="EMBL" id="SLVX01000025">
    <property type="protein sequence ID" value="TCN35956.1"/>
    <property type="molecule type" value="Genomic_DNA"/>
</dbReference>
<dbReference type="Gene3D" id="3.40.190.10">
    <property type="entry name" value="Periplasmic binding protein-like II"/>
    <property type="match status" value="2"/>
</dbReference>
<evidence type="ECO:0000256" key="1">
    <source>
        <dbReference type="SAM" id="SignalP"/>
    </source>
</evidence>
<evidence type="ECO:0000313" key="2">
    <source>
        <dbReference type="EMBL" id="TCN35956.1"/>
    </source>
</evidence>
<organism evidence="2 3">
    <name type="scientific">Shinella granuli</name>
    <dbReference type="NCBI Taxonomy" id="323621"/>
    <lineage>
        <taxon>Bacteria</taxon>
        <taxon>Pseudomonadati</taxon>
        <taxon>Pseudomonadota</taxon>
        <taxon>Alphaproteobacteria</taxon>
        <taxon>Hyphomicrobiales</taxon>
        <taxon>Rhizobiaceae</taxon>
        <taxon>Shinella</taxon>
    </lineage>
</organism>
<dbReference type="Pfam" id="PF13531">
    <property type="entry name" value="SBP_bac_11"/>
    <property type="match status" value="1"/>
</dbReference>
<proteinExistence type="predicted"/>
<reference evidence="2 3" key="1">
    <citation type="submission" date="2019-03" db="EMBL/GenBank/DDBJ databases">
        <title>Genomic Encyclopedia of Type Strains, Phase IV (KMG-IV): sequencing the most valuable type-strain genomes for metagenomic binning, comparative biology and taxonomic classification.</title>
        <authorList>
            <person name="Goeker M."/>
        </authorList>
    </citation>
    <scope>NUCLEOTIDE SEQUENCE [LARGE SCALE GENOMIC DNA]</scope>
    <source>
        <strain evidence="2 3">DSM 18401</strain>
    </source>
</reference>
<dbReference type="Proteomes" id="UP000295351">
    <property type="component" value="Unassembled WGS sequence"/>
</dbReference>
<gene>
    <name evidence="2" type="ORF">EV665_12526</name>
</gene>
<dbReference type="SUPFAM" id="SSF53850">
    <property type="entry name" value="Periplasmic binding protein-like II"/>
    <property type="match status" value="1"/>
</dbReference>
<dbReference type="CDD" id="cd13519">
    <property type="entry name" value="PBP2_PEB3_AcfC"/>
    <property type="match status" value="1"/>
</dbReference>
<feature type="signal peptide" evidence="1">
    <location>
        <begin position="1"/>
        <end position="22"/>
    </location>
</feature>